<dbReference type="RefSeq" id="XP_011302241.1">
    <property type="nucleotide sequence ID" value="XM_011303939.1"/>
</dbReference>
<sequence length="165" mass="17827">MKLIASLLVSLVASVVCETINFKGSVDQVKKQTNQWLIVKSSDGKRIESTTVQKEITDDDDLKVEYSFKDKTDKVLGESSSRLCTESDSEEGMVISLLGSFLNLDLTCPIAKQKGEEGGGVRSGKIVLSENPGEGTKIFFDISIKKGDTAILTLSGYGRATANKN</sequence>
<gene>
    <name evidence="3" type="primary">LOC105266055</name>
</gene>
<keyword evidence="1" id="KW-0732">Signal</keyword>
<keyword evidence="2" id="KW-1185">Reference proteome</keyword>
<evidence type="ECO:0000313" key="3">
    <source>
        <dbReference type="RefSeq" id="XP_011302241.1"/>
    </source>
</evidence>
<reference evidence="3" key="1">
    <citation type="submission" date="2025-08" db="UniProtKB">
        <authorList>
            <consortium name="RefSeq"/>
        </authorList>
    </citation>
    <scope>IDENTIFICATION</scope>
    <source>
        <strain evidence="3">USDA-PBARC FA_bdor</strain>
        <tissue evidence="3">Whole organism</tissue>
    </source>
</reference>
<feature type="signal peptide" evidence="1">
    <location>
        <begin position="1"/>
        <end position="17"/>
    </location>
</feature>
<dbReference type="Proteomes" id="UP000694866">
    <property type="component" value="Unplaced"/>
</dbReference>
<proteinExistence type="predicted"/>
<dbReference type="KEGG" id="fas:105266055"/>
<protein>
    <submittedName>
        <fullName evidence="3">Uncharacterized protein</fullName>
    </submittedName>
</protein>
<name>A0A9R1T3W8_9HYME</name>
<accession>A0A9R1T3W8</accession>
<dbReference type="AlphaFoldDB" id="A0A9R1T3W8"/>
<evidence type="ECO:0000256" key="1">
    <source>
        <dbReference type="SAM" id="SignalP"/>
    </source>
</evidence>
<evidence type="ECO:0000313" key="2">
    <source>
        <dbReference type="Proteomes" id="UP000694866"/>
    </source>
</evidence>
<organism evidence="2 3">
    <name type="scientific">Fopius arisanus</name>
    <dbReference type="NCBI Taxonomy" id="64838"/>
    <lineage>
        <taxon>Eukaryota</taxon>
        <taxon>Metazoa</taxon>
        <taxon>Ecdysozoa</taxon>
        <taxon>Arthropoda</taxon>
        <taxon>Hexapoda</taxon>
        <taxon>Insecta</taxon>
        <taxon>Pterygota</taxon>
        <taxon>Neoptera</taxon>
        <taxon>Endopterygota</taxon>
        <taxon>Hymenoptera</taxon>
        <taxon>Apocrita</taxon>
        <taxon>Ichneumonoidea</taxon>
        <taxon>Braconidae</taxon>
        <taxon>Opiinae</taxon>
        <taxon>Fopius</taxon>
    </lineage>
</organism>
<feature type="chain" id="PRO_5040122195" evidence="1">
    <location>
        <begin position="18"/>
        <end position="165"/>
    </location>
</feature>
<dbReference type="GeneID" id="105266055"/>